<dbReference type="AlphaFoldDB" id="A0ABC8CNL8"/>
<feature type="domain" description="Threonine/Serine exporter ThrE" evidence="10">
    <location>
        <begin position="278"/>
        <end position="401"/>
    </location>
</feature>
<dbReference type="PANTHER" id="PTHR34390:SF2">
    <property type="entry name" value="SUCCINATE TRANSPORTER SUBUNIT YJJP-RELATED"/>
    <property type="match status" value="1"/>
</dbReference>
<feature type="compositionally biased region" description="Polar residues" evidence="7">
    <location>
        <begin position="499"/>
        <end position="509"/>
    </location>
</feature>
<feature type="transmembrane region" description="Helical" evidence="8">
    <location>
        <begin position="267"/>
        <end position="289"/>
    </location>
</feature>
<evidence type="ECO:0000313" key="11">
    <source>
        <dbReference type="EMBL" id="ATZ09877.1"/>
    </source>
</evidence>
<dbReference type="Pfam" id="PF06738">
    <property type="entry name" value="ThrE"/>
    <property type="match status" value="1"/>
</dbReference>
<feature type="transmembrane region" description="Helical" evidence="8">
    <location>
        <begin position="196"/>
        <end position="215"/>
    </location>
</feature>
<comment type="subcellular location">
    <subcellularLocation>
        <location evidence="1">Cell membrane</location>
        <topology evidence="1">Multi-pass membrane protein</topology>
    </subcellularLocation>
</comment>
<evidence type="ECO:0000256" key="7">
    <source>
        <dbReference type="SAM" id="MobiDB-lite"/>
    </source>
</evidence>
<reference evidence="11 12" key="1">
    <citation type="submission" date="2017-11" db="EMBL/GenBank/DDBJ databases">
        <title>Whole genome sequencing of cultured pathogen.</title>
        <authorList>
            <person name="Hoffmann M."/>
            <person name="Sanchez M."/>
            <person name="Timme R."/>
            <person name="Nudel K."/>
            <person name="Bry L."/>
        </authorList>
    </citation>
    <scope>NUCLEOTIDE SEQUENCE [LARGE SCALE GENOMIC DNA]</scope>
    <source>
        <strain evidence="11 12">216</strain>
    </source>
</reference>
<evidence type="ECO:0000259" key="9">
    <source>
        <dbReference type="Pfam" id="PF06738"/>
    </source>
</evidence>
<dbReference type="PANTHER" id="PTHR34390">
    <property type="entry name" value="UPF0442 PROTEIN YJJB-RELATED"/>
    <property type="match status" value="1"/>
</dbReference>
<evidence type="ECO:0000256" key="5">
    <source>
        <dbReference type="ARBA" id="ARBA00023136"/>
    </source>
</evidence>
<evidence type="ECO:0000256" key="4">
    <source>
        <dbReference type="ARBA" id="ARBA00022989"/>
    </source>
</evidence>
<dbReference type="Proteomes" id="UP000231994">
    <property type="component" value="Chromosome"/>
</dbReference>
<dbReference type="Pfam" id="PF12821">
    <property type="entry name" value="ThrE_2"/>
    <property type="match status" value="1"/>
</dbReference>
<feature type="region of interest" description="Disordered" evidence="7">
    <location>
        <begin position="499"/>
        <end position="530"/>
    </location>
</feature>
<keyword evidence="3 8" id="KW-0812">Transmembrane</keyword>
<proteinExistence type="inferred from homology"/>
<feature type="transmembrane region" description="Helical" evidence="8">
    <location>
        <begin position="346"/>
        <end position="365"/>
    </location>
</feature>
<dbReference type="InterPro" id="IPR024528">
    <property type="entry name" value="ThrE_2"/>
</dbReference>
<comment type="similarity">
    <text evidence="6">Belongs to the ThrE exporter (TC 2.A.79) family.</text>
</comment>
<dbReference type="EMBL" id="CP024932">
    <property type="protein sequence ID" value="ATZ09877.1"/>
    <property type="molecule type" value="Genomic_DNA"/>
</dbReference>
<evidence type="ECO:0000256" key="6">
    <source>
        <dbReference type="ARBA" id="ARBA00034125"/>
    </source>
</evidence>
<feature type="transmembrane region" description="Helical" evidence="8">
    <location>
        <begin position="135"/>
        <end position="155"/>
    </location>
</feature>
<protein>
    <submittedName>
        <fullName evidence="11">Amino acid transporter</fullName>
    </submittedName>
</protein>
<gene>
    <name evidence="11" type="ORF">A9D01_07695</name>
</gene>
<evidence type="ECO:0000256" key="8">
    <source>
        <dbReference type="SAM" id="Phobius"/>
    </source>
</evidence>
<dbReference type="InterPro" id="IPR010619">
    <property type="entry name" value="ThrE-like_N"/>
</dbReference>
<dbReference type="GO" id="GO:0005886">
    <property type="term" value="C:plasma membrane"/>
    <property type="evidence" value="ECO:0007669"/>
    <property type="project" value="UniProtKB-SubCell"/>
</dbReference>
<evidence type="ECO:0000259" key="10">
    <source>
        <dbReference type="Pfam" id="PF12821"/>
    </source>
</evidence>
<evidence type="ECO:0000256" key="2">
    <source>
        <dbReference type="ARBA" id="ARBA00022475"/>
    </source>
</evidence>
<accession>A0ABC8CNL8</accession>
<sequence>MEIAARVGEILISAGTANSDAKAQIHLVASSYGLHYCHVDIMMNTITIHTAIGTGANRRNLHVFRVAPAITVDFSKLSAVDRLIYSIRSGATPPAMAERVLDEINNMKAPYRTSTVLAGWGVMGGSFAVMLGGDALVGVVAFFVSLLIMGVNTWAAKFRVPPFYQNIIGGFLAVVPAAILYNLAAGMGITFSPSQIIGSGIIVLVAGLTLVQCLVDGITRAPVTSAARFFEAMLATGAIIAGVGVGIQFSDWLGFTLPPLATLAPPVYHQVPLLILCGSIGSAAFALACGASWIEVTISGLTAGAGMLFYYFVVIPFGVGAVVASGISAVAVGLAGGLLSRRWMMPPLITMIVGYTPMLPGLTLYRGMYASLNEQMIVGFTNLARAIAIAGALAAGVVLGERVARRLRRPQYFRPYATIKRVGHFSFHQASRLAARKPRIPRVPLSPFAPKVNRPVLPPKHGPKPPMPAQQVRMLQDQAIGEDWKEEWESITEMWPVTTQWEAQPQDGGSAQPAADGAEDAAETAPDAKS</sequence>
<dbReference type="NCBIfam" id="NF047720">
    <property type="entry name" value="ThrSerExpThrE"/>
    <property type="match status" value="1"/>
</dbReference>
<evidence type="ECO:0000256" key="3">
    <source>
        <dbReference type="ARBA" id="ARBA00022692"/>
    </source>
</evidence>
<dbReference type="InterPro" id="IPR050539">
    <property type="entry name" value="ThrE_Dicarb/AminoAcid_Exp"/>
</dbReference>
<keyword evidence="5 8" id="KW-0472">Membrane</keyword>
<feature type="transmembrane region" description="Helical" evidence="8">
    <location>
        <begin position="377"/>
        <end position="399"/>
    </location>
</feature>
<feature type="domain" description="Threonine/serine exporter-like N-terminal" evidence="9">
    <location>
        <begin position="3"/>
        <end position="249"/>
    </location>
</feature>
<keyword evidence="2" id="KW-1003">Cell membrane</keyword>
<feature type="transmembrane region" description="Helical" evidence="8">
    <location>
        <begin position="167"/>
        <end position="190"/>
    </location>
</feature>
<feature type="transmembrane region" description="Helical" evidence="8">
    <location>
        <begin position="227"/>
        <end position="247"/>
    </location>
</feature>
<evidence type="ECO:0000313" key="12">
    <source>
        <dbReference type="Proteomes" id="UP000231994"/>
    </source>
</evidence>
<feature type="transmembrane region" description="Helical" evidence="8">
    <location>
        <begin position="109"/>
        <end position="129"/>
    </location>
</feature>
<name>A0ABC8CNL8_CORST</name>
<organism evidence="11 12">
    <name type="scientific">Corynebacterium striatum</name>
    <dbReference type="NCBI Taxonomy" id="43770"/>
    <lineage>
        <taxon>Bacteria</taxon>
        <taxon>Bacillati</taxon>
        <taxon>Actinomycetota</taxon>
        <taxon>Actinomycetes</taxon>
        <taxon>Mycobacteriales</taxon>
        <taxon>Corynebacteriaceae</taxon>
        <taxon>Corynebacterium</taxon>
    </lineage>
</organism>
<keyword evidence="4 8" id="KW-1133">Transmembrane helix</keyword>
<evidence type="ECO:0000256" key="1">
    <source>
        <dbReference type="ARBA" id="ARBA00004651"/>
    </source>
</evidence>